<dbReference type="AlphaFoldDB" id="A0A7D5PDA7"/>
<sequence length="217" mass="24292">MHTFRDVATAAYCPRKLYYRHRDPTADEDVPQEVHARRDLAFRYPELLDSDPEIQAAPIEVTPTQYRSRLGRLRASLDAWDDLVDPADRDVLLEGRECRGIAHKVLDGPPRPSLVFAGAPPEQGVWEPQTVRLVAAAKALAWERETTVESAFAEYPAYGVVREVPVTTRRKATYRSAVRTADAIDGPPSRTANREKCAPCDYQGQCGVTTRSLKSML</sequence>
<accession>A0A7D5PDA7</accession>
<dbReference type="Proteomes" id="UP000509346">
    <property type="component" value="Chromosome"/>
</dbReference>
<name>A0A7D5PDA7_9EURY</name>
<protein>
    <recommendedName>
        <fullName evidence="3">Dna2/Cas4 domain-containing protein</fullName>
    </recommendedName>
</protein>
<evidence type="ECO:0000313" key="2">
    <source>
        <dbReference type="Proteomes" id="UP000509346"/>
    </source>
</evidence>
<evidence type="ECO:0008006" key="3">
    <source>
        <dbReference type="Google" id="ProtNLM"/>
    </source>
</evidence>
<dbReference type="GeneID" id="56081521"/>
<evidence type="ECO:0000313" key="1">
    <source>
        <dbReference type="EMBL" id="QLH80660.1"/>
    </source>
</evidence>
<proteinExistence type="predicted"/>
<gene>
    <name evidence="1" type="ORF">HZS54_02990</name>
</gene>
<dbReference type="RefSeq" id="WP_179920482.1">
    <property type="nucleotide sequence ID" value="NZ_CP058909.1"/>
</dbReference>
<organism evidence="1 2">
    <name type="scientific">Halosimplex pelagicum</name>
    <dbReference type="NCBI Taxonomy" id="869886"/>
    <lineage>
        <taxon>Archaea</taxon>
        <taxon>Methanobacteriati</taxon>
        <taxon>Methanobacteriota</taxon>
        <taxon>Stenosarchaea group</taxon>
        <taxon>Halobacteria</taxon>
        <taxon>Halobacteriales</taxon>
        <taxon>Haloarculaceae</taxon>
        <taxon>Halosimplex</taxon>
    </lineage>
</organism>
<dbReference type="KEGG" id="hpel:HZS54_02990"/>
<keyword evidence="2" id="KW-1185">Reference proteome</keyword>
<reference evidence="1 2" key="1">
    <citation type="submission" date="2020-07" db="EMBL/GenBank/DDBJ databases">
        <title>Halosimplex litoreum sp. nov. and Halosimplex rubrum sp. nov., isolated from different salt environments.</title>
        <authorList>
            <person name="Cui H."/>
        </authorList>
    </citation>
    <scope>NUCLEOTIDE SEQUENCE [LARGE SCALE GENOMIC DNA]</scope>
    <source>
        <strain evidence="1 2">R2</strain>
    </source>
</reference>
<dbReference type="EMBL" id="CP058909">
    <property type="protein sequence ID" value="QLH80660.1"/>
    <property type="molecule type" value="Genomic_DNA"/>
</dbReference>
<dbReference type="OrthoDB" id="26676at2157"/>